<dbReference type="Gene3D" id="3.10.105.10">
    <property type="entry name" value="Dipeptide-binding Protein, Domain 3"/>
    <property type="match status" value="1"/>
</dbReference>
<dbReference type="RefSeq" id="WP_023855950.1">
    <property type="nucleotide sequence ID" value="NZ_CP020352.1"/>
</dbReference>
<dbReference type="InterPro" id="IPR039424">
    <property type="entry name" value="SBP_5"/>
</dbReference>
<dbReference type="GO" id="GO:0042597">
    <property type="term" value="C:periplasmic space"/>
    <property type="evidence" value="ECO:0007669"/>
    <property type="project" value="UniProtKB-ARBA"/>
</dbReference>
<evidence type="ECO:0000313" key="7">
    <source>
        <dbReference type="Proteomes" id="UP000185604"/>
    </source>
</evidence>
<evidence type="ECO:0000256" key="4">
    <source>
        <dbReference type="SAM" id="SignalP"/>
    </source>
</evidence>
<dbReference type="InterPro" id="IPR050035">
    <property type="entry name" value="NikA"/>
</dbReference>
<comment type="caution">
    <text evidence="6">The sequence shown here is derived from an EMBL/GenBank/DDBJ whole genome shotgun (WGS) entry which is preliminary data.</text>
</comment>
<dbReference type="Proteomes" id="UP000185604">
    <property type="component" value="Unassembled WGS sequence"/>
</dbReference>
<comment type="similarity">
    <text evidence="1">Belongs to the bacterial solute-binding protein 5 family.</text>
</comment>
<feature type="chain" id="PRO_5030796522" evidence="4">
    <location>
        <begin position="26"/>
        <end position="509"/>
    </location>
</feature>
<keyword evidence="3 4" id="KW-0732">Signal</keyword>
<dbReference type="PIRSF" id="PIRSF002741">
    <property type="entry name" value="MppA"/>
    <property type="match status" value="1"/>
</dbReference>
<dbReference type="Pfam" id="PF00496">
    <property type="entry name" value="SBP_bac_5"/>
    <property type="match status" value="1"/>
</dbReference>
<dbReference type="NCBIfam" id="NF045468">
    <property type="entry name" value="Opp5A_nikA"/>
    <property type="match status" value="1"/>
</dbReference>
<organism evidence="6 7">
    <name type="scientific">Bacillus paralicheniformis</name>
    <dbReference type="NCBI Taxonomy" id="1648923"/>
    <lineage>
        <taxon>Bacteria</taxon>
        <taxon>Bacillati</taxon>
        <taxon>Bacillota</taxon>
        <taxon>Bacilli</taxon>
        <taxon>Bacillales</taxon>
        <taxon>Bacillaceae</taxon>
        <taxon>Bacillus</taxon>
    </lineage>
</organism>
<name>A0A7Z1B3B5_9BACI</name>
<feature type="signal peptide" evidence="4">
    <location>
        <begin position="1"/>
        <end position="25"/>
    </location>
</feature>
<evidence type="ECO:0000256" key="3">
    <source>
        <dbReference type="ARBA" id="ARBA00022729"/>
    </source>
</evidence>
<dbReference type="InterPro" id="IPR000914">
    <property type="entry name" value="SBP_5_dom"/>
</dbReference>
<dbReference type="AlphaFoldDB" id="A0A7Z1B3B5"/>
<evidence type="ECO:0000259" key="5">
    <source>
        <dbReference type="Pfam" id="PF00496"/>
    </source>
</evidence>
<feature type="domain" description="Solute-binding protein family 5" evidence="5">
    <location>
        <begin position="75"/>
        <end position="421"/>
    </location>
</feature>
<dbReference type="GO" id="GO:1904680">
    <property type="term" value="F:peptide transmembrane transporter activity"/>
    <property type="evidence" value="ECO:0007669"/>
    <property type="project" value="TreeGrafter"/>
</dbReference>
<evidence type="ECO:0000313" key="6">
    <source>
        <dbReference type="EMBL" id="OLF90295.1"/>
    </source>
</evidence>
<dbReference type="EMBL" id="LKPO01000021">
    <property type="protein sequence ID" value="OLF90295.1"/>
    <property type="molecule type" value="Genomic_DNA"/>
</dbReference>
<dbReference type="GO" id="GO:0043190">
    <property type="term" value="C:ATP-binding cassette (ABC) transporter complex"/>
    <property type="evidence" value="ECO:0007669"/>
    <property type="project" value="InterPro"/>
</dbReference>
<proteinExistence type="inferred from homology"/>
<evidence type="ECO:0000256" key="2">
    <source>
        <dbReference type="ARBA" id="ARBA00022448"/>
    </source>
</evidence>
<dbReference type="CDD" id="cd08490">
    <property type="entry name" value="PBP2_NikA_DppA_OppA_like_3"/>
    <property type="match status" value="1"/>
</dbReference>
<dbReference type="Gene3D" id="3.40.190.10">
    <property type="entry name" value="Periplasmic binding protein-like II"/>
    <property type="match status" value="1"/>
</dbReference>
<sequence length="509" mass="56811">MAYIAKRMIIPIVFLFILASCSAGGADSAKGDEKKLTFLFNIPSQTLDPNLDVNYTAVRAGISETLVKISADLSIEPWLAKDWESKDGQTWVFTLKDNLTFQNGKKADAKAVKASLERTIRESKAMNNALKIKEIKAAGQTLTITTKEPFPEFPSELVHPNTSIIDVSAANISQQPVGTGPFQVSSFEAGHKIELERYDDYWDGKPKLKHVTFSFNEDANARVMALQSKDADIIYRPSVEDIDQIQKDSSITVDSVPSLRVHQILYNTKKDHFADRHLRRAFDALLDRKEIAESILNGHAQPADGPFLADFPFSAGTVQKPSGLEAAKAELKKAGYELENGKAVKDGQALSFTLLTYQSRPELPLIAQILESNAKELGISIKIQQVENIDEYLAKNDDWDLATYSSMTAPRGDAGYLLNTAYIPNGALNYSGIENQTLIKWIEEFNRTIDKEKRDRLAKKAAELIEKETLNSFIVTPENITAYRDGVLNWETSKSEYYMLTKDLDVKTK</sequence>
<keyword evidence="2" id="KW-0813">Transport</keyword>
<dbReference type="PANTHER" id="PTHR30290:SF9">
    <property type="entry name" value="OLIGOPEPTIDE-BINDING PROTEIN APPA"/>
    <property type="match status" value="1"/>
</dbReference>
<gene>
    <name evidence="6" type="ORF">B4121_3570</name>
</gene>
<dbReference type="SUPFAM" id="SSF53850">
    <property type="entry name" value="Periplasmic binding protein-like II"/>
    <property type="match status" value="1"/>
</dbReference>
<evidence type="ECO:0000256" key="1">
    <source>
        <dbReference type="ARBA" id="ARBA00005695"/>
    </source>
</evidence>
<dbReference type="InterPro" id="IPR030678">
    <property type="entry name" value="Peptide/Ni-bd"/>
</dbReference>
<accession>A0A7Z1B3B5</accession>
<dbReference type="GO" id="GO:0015833">
    <property type="term" value="P:peptide transport"/>
    <property type="evidence" value="ECO:0007669"/>
    <property type="project" value="TreeGrafter"/>
</dbReference>
<protein>
    <submittedName>
        <fullName evidence="6">Oligopeptide ABC transporter periplasmic oligopeptide-binding protein OppA</fullName>
    </submittedName>
</protein>
<dbReference type="PANTHER" id="PTHR30290">
    <property type="entry name" value="PERIPLASMIC BINDING COMPONENT OF ABC TRANSPORTER"/>
    <property type="match status" value="1"/>
</dbReference>
<dbReference type="PROSITE" id="PS51257">
    <property type="entry name" value="PROKAR_LIPOPROTEIN"/>
    <property type="match status" value="1"/>
</dbReference>
<reference evidence="6 7" key="1">
    <citation type="journal article" date="2016" name="Front. Microbiol.">
        <title>High-Level Heat Resistance of Spores of Bacillus amyloliquefaciens and Bacillus licheniformis Results from the Presence of a spoVA Operon in a Tn1546 Transposon.</title>
        <authorList>
            <person name="Berendsen E.M."/>
            <person name="Koning R.A."/>
            <person name="Boekhorst J."/>
            <person name="de Jong A."/>
            <person name="Kuipers O.P."/>
            <person name="Wells-Bennik M.H."/>
        </authorList>
    </citation>
    <scope>NUCLEOTIDE SEQUENCE [LARGE SCALE GENOMIC DNA]</scope>
    <source>
        <strain evidence="6 7">B4121</strain>
    </source>
</reference>